<dbReference type="Pfam" id="PF12819">
    <property type="entry name" value="Malectin_like"/>
    <property type="match status" value="1"/>
</dbReference>
<evidence type="ECO:0000313" key="10">
    <source>
        <dbReference type="Proteomes" id="UP001168098"/>
    </source>
</evidence>
<comment type="subcellular location">
    <subcellularLocation>
        <location evidence="1">Membrane</location>
        <topology evidence="1">Single-pass membrane protein</topology>
    </subcellularLocation>
</comment>
<feature type="signal peptide" evidence="7">
    <location>
        <begin position="1"/>
        <end position="22"/>
    </location>
</feature>
<protein>
    <recommendedName>
        <fullName evidence="8">Malectin-like domain-containing protein</fullName>
    </recommendedName>
</protein>
<evidence type="ECO:0000256" key="3">
    <source>
        <dbReference type="ARBA" id="ARBA00022729"/>
    </source>
</evidence>
<dbReference type="Gene3D" id="3.80.10.10">
    <property type="entry name" value="Ribonuclease Inhibitor"/>
    <property type="match status" value="1"/>
</dbReference>
<evidence type="ECO:0000259" key="8">
    <source>
        <dbReference type="Pfam" id="PF12819"/>
    </source>
</evidence>
<keyword evidence="5" id="KW-0472">Membrane</keyword>
<keyword evidence="4" id="KW-1133">Transmembrane helix</keyword>
<evidence type="ECO:0000256" key="1">
    <source>
        <dbReference type="ARBA" id="ARBA00004167"/>
    </source>
</evidence>
<dbReference type="EMBL" id="JARBHA010000003">
    <property type="protein sequence ID" value="KAJ9705030.1"/>
    <property type="molecule type" value="Genomic_DNA"/>
</dbReference>
<feature type="chain" id="PRO_5041458425" description="Malectin-like domain-containing protein" evidence="7">
    <location>
        <begin position="23"/>
        <end position="421"/>
    </location>
</feature>
<keyword evidence="2" id="KW-0812">Transmembrane</keyword>
<sequence>MPFYHLSFFFLCLVTIPPCCVLLNCGPTNEIVTTNLKFITDEGFISVGNTSTLNTPDLLSILSTLRYFPDKSAKKYGYMIPVIKGGKYLIRTAYYYGGFGRNEPLVFEQNIDGTKWGIVNMTEDYAKGLTSYYEIVAAAMRKMLSICLARNGKTVSNPFITALELENMEAFVYSSTDFTQYALNIVARHNFGTNNNNISPSNITPSDFWNMPPLKAFEGSNHKKQRKGTSSPAPTTSQTKKTTSARESLPSPFSWRVFSVSVNGKNFFTNLNVTTDGEMIVMTPGADIPIGPVINAGEVFQMLPLGQRTLTRDDSHSLHFFYSYTLIRIIWRQHSSDWSGDPCLPQNNSWTGVTCTPGKLARVVTLNLTNFILAGLLSPSIANLTALLAGGDKPLGPTPEMSTLNELRKMLSPQKLAKLNG</sequence>
<organism evidence="9 10">
    <name type="scientific">Vitis rotundifolia</name>
    <name type="common">Muscadine grape</name>
    <dbReference type="NCBI Taxonomy" id="103349"/>
    <lineage>
        <taxon>Eukaryota</taxon>
        <taxon>Viridiplantae</taxon>
        <taxon>Streptophyta</taxon>
        <taxon>Embryophyta</taxon>
        <taxon>Tracheophyta</taxon>
        <taxon>Spermatophyta</taxon>
        <taxon>Magnoliopsida</taxon>
        <taxon>eudicotyledons</taxon>
        <taxon>Gunneridae</taxon>
        <taxon>Pentapetalae</taxon>
        <taxon>rosids</taxon>
        <taxon>Vitales</taxon>
        <taxon>Vitaceae</taxon>
        <taxon>Viteae</taxon>
        <taxon>Vitis</taxon>
    </lineage>
</organism>
<evidence type="ECO:0000256" key="4">
    <source>
        <dbReference type="ARBA" id="ARBA00022989"/>
    </source>
</evidence>
<evidence type="ECO:0000256" key="2">
    <source>
        <dbReference type="ARBA" id="ARBA00022692"/>
    </source>
</evidence>
<comment type="caution">
    <text evidence="9">The sequence shown here is derived from an EMBL/GenBank/DDBJ whole genome shotgun (WGS) entry which is preliminary data.</text>
</comment>
<evidence type="ECO:0000313" key="9">
    <source>
        <dbReference type="EMBL" id="KAJ9705030.1"/>
    </source>
</evidence>
<dbReference type="InterPro" id="IPR032675">
    <property type="entry name" value="LRR_dom_sf"/>
</dbReference>
<dbReference type="Proteomes" id="UP001168098">
    <property type="component" value="Unassembled WGS sequence"/>
</dbReference>
<feature type="compositionally biased region" description="Polar residues" evidence="6">
    <location>
        <begin position="228"/>
        <end position="246"/>
    </location>
</feature>
<dbReference type="GO" id="GO:0016020">
    <property type="term" value="C:membrane"/>
    <property type="evidence" value="ECO:0007669"/>
    <property type="project" value="UniProtKB-SubCell"/>
</dbReference>
<dbReference type="InterPro" id="IPR024788">
    <property type="entry name" value="Malectin-like_Carb-bd_dom"/>
</dbReference>
<keyword evidence="10" id="KW-1185">Reference proteome</keyword>
<gene>
    <name evidence="9" type="ORF">PVL29_003193</name>
</gene>
<feature type="region of interest" description="Disordered" evidence="6">
    <location>
        <begin position="217"/>
        <end position="248"/>
    </location>
</feature>
<evidence type="ECO:0000256" key="7">
    <source>
        <dbReference type="SAM" id="SignalP"/>
    </source>
</evidence>
<proteinExistence type="predicted"/>
<evidence type="ECO:0000256" key="5">
    <source>
        <dbReference type="ARBA" id="ARBA00023136"/>
    </source>
</evidence>
<accession>A0AA39ACD6</accession>
<keyword evidence="3 7" id="KW-0732">Signal</keyword>
<feature type="domain" description="Malectin-like" evidence="8">
    <location>
        <begin position="23"/>
        <end position="223"/>
    </location>
</feature>
<reference evidence="9 10" key="1">
    <citation type="journal article" date="2023" name="BMC Biotechnol.">
        <title>Vitis rotundifolia cv Carlos genome sequencing.</title>
        <authorList>
            <person name="Huff M."/>
            <person name="Hulse-Kemp A."/>
            <person name="Scheffler B."/>
            <person name="Youngblood R."/>
            <person name="Simpson S."/>
            <person name="Babiker E."/>
            <person name="Staton M."/>
        </authorList>
    </citation>
    <scope>NUCLEOTIDE SEQUENCE [LARGE SCALE GENOMIC DNA]</scope>
    <source>
        <tissue evidence="9">Leaf</tissue>
    </source>
</reference>
<evidence type="ECO:0000256" key="6">
    <source>
        <dbReference type="SAM" id="MobiDB-lite"/>
    </source>
</evidence>
<dbReference type="PANTHER" id="PTHR45631">
    <property type="entry name" value="OS07G0107800 PROTEIN-RELATED"/>
    <property type="match status" value="1"/>
</dbReference>
<name>A0AA39ACD6_VITRO</name>
<dbReference type="AlphaFoldDB" id="A0AA39ACD6"/>
<dbReference type="PANTHER" id="PTHR45631:SF45">
    <property type="entry name" value="LEUCINE-RICH REPEAT (LRR) FAMILY PROTEIN"/>
    <property type="match status" value="1"/>
</dbReference>